<evidence type="ECO:0000313" key="1">
    <source>
        <dbReference type="EMBL" id="DAD99583.1"/>
    </source>
</evidence>
<name>A0A8S5NYU0_9CAUD</name>
<dbReference type="EMBL" id="BK015288">
    <property type="protein sequence ID" value="DAD99583.1"/>
    <property type="molecule type" value="Genomic_DNA"/>
</dbReference>
<reference evidence="1" key="1">
    <citation type="journal article" date="2021" name="Proc. Natl. Acad. Sci. U.S.A.">
        <title>A Catalog of Tens of Thousands of Viruses from Human Metagenomes Reveals Hidden Associations with Chronic Diseases.</title>
        <authorList>
            <person name="Tisza M.J."/>
            <person name="Buck C.B."/>
        </authorList>
    </citation>
    <scope>NUCLEOTIDE SEQUENCE</scope>
    <source>
        <strain evidence="1">Ctobd83</strain>
    </source>
</reference>
<proteinExistence type="predicted"/>
<organism evidence="1">
    <name type="scientific">Siphoviridae sp. ctobd83</name>
    <dbReference type="NCBI Taxonomy" id="2825670"/>
    <lineage>
        <taxon>Viruses</taxon>
        <taxon>Duplodnaviria</taxon>
        <taxon>Heunggongvirae</taxon>
        <taxon>Uroviricota</taxon>
        <taxon>Caudoviricetes</taxon>
    </lineage>
</organism>
<sequence length="96" mass="10245">MQIIEIKALENGAHNNQTSSAITAPPPGWAEIPAGMKIPETFPFVDIEVEGNVVVKMTAGTVPEPEPEPTPEPTQLDRIEAQSAYTAMMTGTLLEG</sequence>
<accession>A0A8S5NYU0</accession>
<protein>
    <submittedName>
        <fullName evidence="1">Uncharacterized protein</fullName>
    </submittedName>
</protein>